<feature type="compositionally biased region" description="Polar residues" evidence="1">
    <location>
        <begin position="1"/>
        <end position="21"/>
    </location>
</feature>
<accession>A0A1Y6BAP7</accession>
<dbReference type="STRING" id="1513793.SAMN06296036_10399"/>
<feature type="domain" description="PAS fold" evidence="2">
    <location>
        <begin position="101"/>
        <end position="192"/>
    </location>
</feature>
<dbReference type="InterPro" id="IPR013767">
    <property type="entry name" value="PAS_fold"/>
</dbReference>
<dbReference type="Gene3D" id="3.30.450.20">
    <property type="entry name" value="PAS domain"/>
    <property type="match status" value="1"/>
</dbReference>
<dbReference type="InterPro" id="IPR035965">
    <property type="entry name" value="PAS-like_dom_sf"/>
</dbReference>
<proteinExistence type="predicted"/>
<sequence>MSSTLSKLQQVVSNEAPQGNTAPAPAGDADDLVASLEEQLNDFYSDQAFAAEHFPNQSMRSVLEWAVSAKEKLAQAKASGTVEDFSFVPGNVMSSLPQMDQATADGLDFGLVEVDDQGVIKIYNQYECQLAGIQPGTTIGKNFFTDVAPCTNNKLFLGRFKNGVQANSLEVAFNYTFTYKMRPTAVAIAMYREPASNRNFVFVKKR</sequence>
<evidence type="ECO:0000313" key="3">
    <source>
        <dbReference type="EMBL" id="SMF00422.1"/>
    </source>
</evidence>
<dbReference type="RefSeq" id="WP_200820668.1">
    <property type="nucleotide sequence ID" value="NZ_FWZT01000003.1"/>
</dbReference>
<keyword evidence="4" id="KW-1185">Reference proteome</keyword>
<dbReference type="AlphaFoldDB" id="A0A1Y6BAP7"/>
<evidence type="ECO:0000259" key="2">
    <source>
        <dbReference type="Pfam" id="PF00989"/>
    </source>
</evidence>
<organism evidence="3 4">
    <name type="scientific">Pseudobacteriovorax antillogorgiicola</name>
    <dbReference type="NCBI Taxonomy" id="1513793"/>
    <lineage>
        <taxon>Bacteria</taxon>
        <taxon>Pseudomonadati</taxon>
        <taxon>Bdellovibrionota</taxon>
        <taxon>Oligoflexia</taxon>
        <taxon>Oligoflexales</taxon>
        <taxon>Pseudobacteriovoracaceae</taxon>
        <taxon>Pseudobacteriovorax</taxon>
    </lineage>
</organism>
<dbReference type="Proteomes" id="UP000192907">
    <property type="component" value="Unassembled WGS sequence"/>
</dbReference>
<evidence type="ECO:0000313" key="4">
    <source>
        <dbReference type="Proteomes" id="UP000192907"/>
    </source>
</evidence>
<dbReference type="Pfam" id="PF00989">
    <property type="entry name" value="PAS"/>
    <property type="match status" value="1"/>
</dbReference>
<feature type="region of interest" description="Disordered" evidence="1">
    <location>
        <begin position="1"/>
        <end position="28"/>
    </location>
</feature>
<reference evidence="4" key="1">
    <citation type="submission" date="2017-04" db="EMBL/GenBank/DDBJ databases">
        <authorList>
            <person name="Varghese N."/>
            <person name="Submissions S."/>
        </authorList>
    </citation>
    <scope>NUCLEOTIDE SEQUENCE [LARGE SCALE GENOMIC DNA]</scope>
    <source>
        <strain evidence="4">RKEM611</strain>
    </source>
</reference>
<dbReference type="EMBL" id="FWZT01000003">
    <property type="protein sequence ID" value="SMF00422.1"/>
    <property type="molecule type" value="Genomic_DNA"/>
</dbReference>
<dbReference type="SUPFAM" id="SSF55785">
    <property type="entry name" value="PYP-like sensor domain (PAS domain)"/>
    <property type="match status" value="1"/>
</dbReference>
<protein>
    <submittedName>
        <fullName evidence="3">Photoactive yellow protein</fullName>
    </submittedName>
</protein>
<evidence type="ECO:0000256" key="1">
    <source>
        <dbReference type="SAM" id="MobiDB-lite"/>
    </source>
</evidence>
<gene>
    <name evidence="3" type="ORF">SAMN06296036_10399</name>
</gene>
<name>A0A1Y6BAP7_9BACT</name>
<dbReference type="GO" id="GO:0006355">
    <property type="term" value="P:regulation of DNA-templated transcription"/>
    <property type="evidence" value="ECO:0007669"/>
    <property type="project" value="InterPro"/>
</dbReference>